<evidence type="ECO:0000256" key="2">
    <source>
        <dbReference type="ARBA" id="ARBA00022989"/>
    </source>
</evidence>
<reference evidence="6 7" key="1">
    <citation type="submission" date="2018-08" db="EMBL/GenBank/DDBJ databases">
        <title>Genomic Encyclopedia of Type Strains, Phase IV (KMG-IV): sequencing the most valuable type-strain genomes for metagenomic binning, comparative biology and taxonomic classification.</title>
        <authorList>
            <person name="Goeker M."/>
        </authorList>
    </citation>
    <scope>NUCLEOTIDE SEQUENCE [LARGE SCALE GENOMIC DNA]</scope>
    <source>
        <strain evidence="6 7">DSM 25527</strain>
    </source>
</reference>
<sequence length="75" mass="8133">MNTFLVILLVAAMIATVVALVRGIVTFLKTTEADLNGTQPSASSLKSNKMMQFRIFFQALAIMIVVLILFAAGRT</sequence>
<evidence type="ECO:0000256" key="4">
    <source>
        <dbReference type="SAM" id="Phobius"/>
    </source>
</evidence>
<dbReference type="OrthoDB" id="7392120at2"/>
<feature type="domain" description="HIG1" evidence="5">
    <location>
        <begin position="1"/>
        <end position="75"/>
    </location>
</feature>
<dbReference type="EMBL" id="QXDC01000003">
    <property type="protein sequence ID" value="RIA43955.1"/>
    <property type="molecule type" value="Genomic_DNA"/>
</dbReference>
<evidence type="ECO:0000259" key="5">
    <source>
        <dbReference type="PROSITE" id="PS51503"/>
    </source>
</evidence>
<keyword evidence="2 4" id="KW-1133">Transmembrane helix</keyword>
<keyword evidence="7" id="KW-1185">Reference proteome</keyword>
<evidence type="ECO:0000313" key="7">
    <source>
        <dbReference type="Proteomes" id="UP000266568"/>
    </source>
</evidence>
<gene>
    <name evidence="6" type="ORF">DFR49_2188</name>
</gene>
<dbReference type="RefSeq" id="WP_119035735.1">
    <property type="nucleotide sequence ID" value="NZ_QXDC01000003.1"/>
</dbReference>
<evidence type="ECO:0000256" key="3">
    <source>
        <dbReference type="ARBA" id="ARBA00023136"/>
    </source>
</evidence>
<dbReference type="Pfam" id="PF04588">
    <property type="entry name" value="HIG_1_N"/>
    <property type="match status" value="1"/>
</dbReference>
<comment type="caution">
    <text evidence="6">The sequence shown here is derived from an EMBL/GenBank/DDBJ whole genome shotgun (WGS) entry which is preliminary data.</text>
</comment>
<evidence type="ECO:0000313" key="6">
    <source>
        <dbReference type="EMBL" id="RIA43955.1"/>
    </source>
</evidence>
<proteinExistence type="predicted"/>
<feature type="transmembrane region" description="Helical" evidence="4">
    <location>
        <begin position="55"/>
        <end position="73"/>
    </location>
</feature>
<keyword evidence="1 4" id="KW-0812">Transmembrane</keyword>
<protein>
    <submittedName>
        <fullName evidence="6">Hypoxia induced protein</fullName>
    </submittedName>
</protein>
<dbReference type="NCBIfam" id="NF033233">
    <property type="entry name" value="twin_helix"/>
    <property type="match status" value="1"/>
</dbReference>
<accession>A0A397P9V1</accession>
<dbReference type="PROSITE" id="PS51503">
    <property type="entry name" value="HIG1"/>
    <property type="match status" value="1"/>
</dbReference>
<evidence type="ECO:0000256" key="1">
    <source>
        <dbReference type="ARBA" id="ARBA00022692"/>
    </source>
</evidence>
<dbReference type="AlphaFoldDB" id="A0A397P9V1"/>
<name>A0A397P9V1_9SPHN</name>
<dbReference type="Proteomes" id="UP000266568">
    <property type="component" value="Unassembled WGS sequence"/>
</dbReference>
<keyword evidence="3 4" id="KW-0472">Membrane</keyword>
<organism evidence="6 7">
    <name type="scientific">Hephaestia caeni</name>
    <dbReference type="NCBI Taxonomy" id="645617"/>
    <lineage>
        <taxon>Bacteria</taxon>
        <taxon>Pseudomonadati</taxon>
        <taxon>Pseudomonadota</taxon>
        <taxon>Alphaproteobacteria</taxon>
        <taxon>Sphingomonadales</taxon>
        <taxon>Sphingomonadaceae</taxon>
        <taxon>Hephaestia</taxon>
    </lineage>
</organism>
<dbReference type="InterPro" id="IPR007667">
    <property type="entry name" value="Hypoxia_induced_domain"/>
</dbReference>